<name>A0A918D9V1_9ACTN</name>
<dbReference type="Gene3D" id="1.10.1200.10">
    <property type="entry name" value="ACP-like"/>
    <property type="match status" value="1"/>
</dbReference>
<protein>
    <recommendedName>
        <fullName evidence="1">Carrier domain-containing protein</fullName>
    </recommendedName>
</protein>
<dbReference type="Pfam" id="PF00550">
    <property type="entry name" value="PP-binding"/>
    <property type="match status" value="1"/>
</dbReference>
<comment type="caution">
    <text evidence="2">The sequence shown here is derived from an EMBL/GenBank/DDBJ whole genome shotgun (WGS) entry which is preliminary data.</text>
</comment>
<accession>A0A918D9V1</accession>
<keyword evidence="3" id="KW-1185">Reference proteome</keyword>
<dbReference type="SUPFAM" id="SSF47336">
    <property type="entry name" value="ACP-like"/>
    <property type="match status" value="1"/>
</dbReference>
<dbReference type="RefSeq" id="WP_189192031.1">
    <property type="nucleotide sequence ID" value="NZ_BMMM01000027.1"/>
</dbReference>
<reference evidence="2 3" key="1">
    <citation type="journal article" date="2014" name="Int. J. Syst. Evol. Microbiol.">
        <title>Complete genome sequence of Corynebacterium casei LMG S-19264T (=DSM 44701T), isolated from a smear-ripened cheese.</title>
        <authorList>
            <consortium name="US DOE Joint Genome Institute (JGI-PGF)"/>
            <person name="Walter F."/>
            <person name="Albersmeier A."/>
            <person name="Kalinowski J."/>
            <person name="Ruckert C."/>
        </authorList>
    </citation>
    <scope>NUCLEOTIDE SEQUENCE [LARGE SCALE GENOMIC DNA]</scope>
    <source>
        <strain evidence="2 3">CGMCC 4.7111</strain>
    </source>
</reference>
<evidence type="ECO:0000313" key="2">
    <source>
        <dbReference type="EMBL" id="GGN92793.1"/>
    </source>
</evidence>
<dbReference type="PROSITE" id="PS50075">
    <property type="entry name" value="CARRIER"/>
    <property type="match status" value="1"/>
</dbReference>
<evidence type="ECO:0000313" key="3">
    <source>
        <dbReference type="Proteomes" id="UP000600365"/>
    </source>
</evidence>
<feature type="domain" description="Carrier" evidence="1">
    <location>
        <begin position="7"/>
        <end position="85"/>
    </location>
</feature>
<organism evidence="2 3">
    <name type="scientific">Streptomyces albiflavescens</name>
    <dbReference type="NCBI Taxonomy" id="1623582"/>
    <lineage>
        <taxon>Bacteria</taxon>
        <taxon>Bacillati</taxon>
        <taxon>Actinomycetota</taxon>
        <taxon>Actinomycetes</taxon>
        <taxon>Kitasatosporales</taxon>
        <taxon>Streptomycetaceae</taxon>
        <taxon>Streptomyces</taxon>
    </lineage>
</organism>
<dbReference type="Proteomes" id="UP000600365">
    <property type="component" value="Unassembled WGS sequence"/>
</dbReference>
<dbReference type="EMBL" id="BMMM01000027">
    <property type="protein sequence ID" value="GGN92793.1"/>
    <property type="molecule type" value="Genomic_DNA"/>
</dbReference>
<dbReference type="AlphaFoldDB" id="A0A918D9V1"/>
<evidence type="ECO:0000259" key="1">
    <source>
        <dbReference type="PROSITE" id="PS50075"/>
    </source>
</evidence>
<gene>
    <name evidence="2" type="ORF">GCM10011579_091020</name>
</gene>
<sequence length="89" mass="9860">MASDRDELITQLTEFIQERLLAEPDAQGIAPDTPLLEWGILTSINTAQLLTFIRDELGTNIPPTELTGTNFQNLDSITDLLLSLRTPAH</sequence>
<dbReference type="InterPro" id="IPR009081">
    <property type="entry name" value="PP-bd_ACP"/>
</dbReference>
<dbReference type="InterPro" id="IPR036736">
    <property type="entry name" value="ACP-like_sf"/>
</dbReference>
<proteinExistence type="predicted"/>